<evidence type="ECO:0000256" key="9">
    <source>
        <dbReference type="SAM" id="MobiDB-lite"/>
    </source>
</evidence>
<accession>A0A2G8KLC8</accession>
<comment type="subcellular location">
    <subcellularLocation>
        <location evidence="2">Nucleus</location>
    </subcellularLocation>
</comment>
<dbReference type="InterPro" id="IPR045109">
    <property type="entry name" value="LSDs-like"/>
</dbReference>
<dbReference type="PANTHER" id="PTHR12549">
    <property type="entry name" value="JMJC DOMAIN-CONTAINING HISTONE DEMETHYLATION PROTEIN"/>
    <property type="match status" value="1"/>
</dbReference>
<evidence type="ECO:0000259" key="10">
    <source>
        <dbReference type="PROSITE" id="PS51184"/>
    </source>
</evidence>
<dbReference type="InterPro" id="IPR003347">
    <property type="entry name" value="JmjC_dom"/>
</dbReference>
<sequence>MTSTFEDIIATVVEQHIAEPRIKPDRSLQKPSRGPFNMFKSPPAIQTGSKNTLTESSFLYPDVPHSWLCDGKLLRLHEPSNKGNFKIFQEQWGKGVPVLVSNVQKQLKSSLWNPRYFSKQFGNIENDLVDCRKGTVIQGAPMKDFWDGFEDLTNRLETKQGQSMILKLKDWPPAEDFSEILPEHFEDLMGNLPLPEYTRRDGVLNLSSRLPDFFVKPDLGPKMYNAYGTTNLHLDISDAVNVMVHVGIPHGGQKDDDKADALISEAVEAVQQRCKDEQTRQRLIEDKETPGALWHIFRARDAPRIRSFLNKLSEEQGEQILLDHDPIHDQSWYLDEEKLARLKEEYKVEGWAIAQCLGDAVFIPAGAPHQVRNLHSCIKVAEDFVSPEHIKECVYLTDEFRHLSNTHSNHEDKLQIKNILYHAIKDAIGVLMSHDPLLQGTGETT</sequence>
<dbReference type="GO" id="GO:0140683">
    <property type="term" value="F:histone H3K9me/H3K9me2 demethylase activity"/>
    <property type="evidence" value="ECO:0007669"/>
    <property type="project" value="UniProtKB-EC"/>
</dbReference>
<feature type="region of interest" description="Disordered" evidence="9">
    <location>
        <begin position="21"/>
        <end position="44"/>
    </location>
</feature>
<evidence type="ECO:0000256" key="1">
    <source>
        <dbReference type="ARBA" id="ARBA00001954"/>
    </source>
</evidence>
<dbReference type="GO" id="GO:0000118">
    <property type="term" value="C:histone deacetylase complex"/>
    <property type="evidence" value="ECO:0007669"/>
    <property type="project" value="TreeGrafter"/>
</dbReference>
<dbReference type="GO" id="GO:0006357">
    <property type="term" value="P:regulation of transcription by RNA polymerase II"/>
    <property type="evidence" value="ECO:0007669"/>
    <property type="project" value="TreeGrafter"/>
</dbReference>
<evidence type="ECO:0000256" key="6">
    <source>
        <dbReference type="ARBA" id="ARBA00023242"/>
    </source>
</evidence>
<evidence type="ECO:0000256" key="8">
    <source>
        <dbReference type="ARBA" id="ARBA00047648"/>
    </source>
</evidence>
<dbReference type="Proteomes" id="UP000230750">
    <property type="component" value="Unassembled WGS sequence"/>
</dbReference>
<protein>
    <recommendedName>
        <fullName evidence="7">[histone H3]-dimethyl-L-lysine(9) demethylase</fullName>
        <ecNumber evidence="7">1.14.11.65</ecNumber>
    </recommendedName>
</protein>
<dbReference type="GO" id="GO:0031490">
    <property type="term" value="F:chromatin DNA binding"/>
    <property type="evidence" value="ECO:0007669"/>
    <property type="project" value="TreeGrafter"/>
</dbReference>
<dbReference type="OrthoDB" id="1667110at2759"/>
<gene>
    <name evidence="11" type="ORF">BSL78_14320</name>
</gene>
<dbReference type="GO" id="GO:0000785">
    <property type="term" value="C:chromatin"/>
    <property type="evidence" value="ECO:0007669"/>
    <property type="project" value="TreeGrafter"/>
</dbReference>
<dbReference type="EC" id="1.14.11.65" evidence="7"/>
<evidence type="ECO:0000256" key="3">
    <source>
        <dbReference type="ARBA" id="ARBA00022723"/>
    </source>
</evidence>
<dbReference type="STRING" id="307972.A0A2G8KLC8"/>
<dbReference type="Gene3D" id="2.60.120.650">
    <property type="entry name" value="Cupin"/>
    <property type="match status" value="1"/>
</dbReference>
<dbReference type="AlphaFoldDB" id="A0A2G8KLC8"/>
<dbReference type="GO" id="GO:0046872">
    <property type="term" value="F:metal ion binding"/>
    <property type="evidence" value="ECO:0007669"/>
    <property type="project" value="UniProtKB-KW"/>
</dbReference>
<reference evidence="11 12" key="1">
    <citation type="journal article" date="2017" name="PLoS Biol.">
        <title>The sea cucumber genome provides insights into morphological evolution and visceral regeneration.</title>
        <authorList>
            <person name="Zhang X."/>
            <person name="Sun L."/>
            <person name="Yuan J."/>
            <person name="Sun Y."/>
            <person name="Gao Y."/>
            <person name="Zhang L."/>
            <person name="Li S."/>
            <person name="Dai H."/>
            <person name="Hamel J.F."/>
            <person name="Liu C."/>
            <person name="Yu Y."/>
            <person name="Liu S."/>
            <person name="Lin W."/>
            <person name="Guo K."/>
            <person name="Jin S."/>
            <person name="Xu P."/>
            <person name="Storey K.B."/>
            <person name="Huan P."/>
            <person name="Zhang T."/>
            <person name="Zhou Y."/>
            <person name="Zhang J."/>
            <person name="Lin C."/>
            <person name="Li X."/>
            <person name="Xing L."/>
            <person name="Huo D."/>
            <person name="Sun M."/>
            <person name="Wang L."/>
            <person name="Mercier A."/>
            <person name="Li F."/>
            <person name="Yang H."/>
            <person name="Xiang J."/>
        </authorList>
    </citation>
    <scope>NUCLEOTIDE SEQUENCE [LARGE SCALE GENOMIC DNA]</scope>
    <source>
        <strain evidence="11">Shaxun</strain>
        <tissue evidence="11">Muscle</tissue>
    </source>
</reference>
<dbReference type="SUPFAM" id="SSF51197">
    <property type="entry name" value="Clavaminate synthase-like"/>
    <property type="match status" value="1"/>
</dbReference>
<name>A0A2G8KLC8_STIJA</name>
<dbReference type="GO" id="GO:0003712">
    <property type="term" value="F:transcription coregulator activity"/>
    <property type="evidence" value="ECO:0007669"/>
    <property type="project" value="TreeGrafter"/>
</dbReference>
<dbReference type="PANTHER" id="PTHR12549:SF38">
    <property type="entry name" value="JMJC DOMAIN-CONTAINING HISTONE DEMETHYLASE 2, ISOFORM A"/>
    <property type="match status" value="1"/>
</dbReference>
<feature type="domain" description="JmjC" evidence="10">
    <location>
        <begin position="181"/>
        <end position="401"/>
    </location>
</feature>
<comment type="caution">
    <text evidence="11">The sequence shown here is derived from an EMBL/GenBank/DDBJ whole genome shotgun (WGS) entry which is preliminary data.</text>
</comment>
<keyword evidence="3" id="KW-0479">Metal-binding</keyword>
<comment type="cofactor">
    <cofactor evidence="1">
        <name>Fe(2+)</name>
        <dbReference type="ChEBI" id="CHEBI:29033"/>
    </cofactor>
</comment>
<dbReference type="EMBL" id="MRZV01000500">
    <property type="protein sequence ID" value="PIK48824.1"/>
    <property type="molecule type" value="Genomic_DNA"/>
</dbReference>
<keyword evidence="4" id="KW-0560">Oxidoreductase</keyword>
<evidence type="ECO:0000256" key="7">
    <source>
        <dbReference type="ARBA" id="ARBA00038951"/>
    </source>
</evidence>
<keyword evidence="12" id="KW-1185">Reference proteome</keyword>
<dbReference type="FunFam" id="2.60.120.650:FF:000004">
    <property type="entry name" value="Putative lysine-specific demethylase 3B"/>
    <property type="match status" value="1"/>
</dbReference>
<organism evidence="11 12">
    <name type="scientific">Stichopus japonicus</name>
    <name type="common">Sea cucumber</name>
    <dbReference type="NCBI Taxonomy" id="307972"/>
    <lineage>
        <taxon>Eukaryota</taxon>
        <taxon>Metazoa</taxon>
        <taxon>Echinodermata</taxon>
        <taxon>Eleutherozoa</taxon>
        <taxon>Echinozoa</taxon>
        <taxon>Holothuroidea</taxon>
        <taxon>Aspidochirotacea</taxon>
        <taxon>Aspidochirotida</taxon>
        <taxon>Stichopodidae</taxon>
        <taxon>Apostichopus</taxon>
    </lineage>
</organism>
<evidence type="ECO:0000256" key="4">
    <source>
        <dbReference type="ARBA" id="ARBA00023002"/>
    </source>
</evidence>
<evidence type="ECO:0000313" key="11">
    <source>
        <dbReference type="EMBL" id="PIK48824.1"/>
    </source>
</evidence>
<keyword evidence="5" id="KW-0408">Iron</keyword>
<comment type="catalytic activity">
    <reaction evidence="8">
        <text>N(6),N(6)-dimethyl-L-lysyl(9)-[histone H3] + 2 2-oxoglutarate + 2 O2 = L-lysyl(9)-[histone H3] + 2 formaldehyde + 2 succinate + 2 CO2</text>
        <dbReference type="Rhea" id="RHEA:60188"/>
        <dbReference type="Rhea" id="RHEA-COMP:15541"/>
        <dbReference type="Rhea" id="RHEA-COMP:15546"/>
        <dbReference type="ChEBI" id="CHEBI:15379"/>
        <dbReference type="ChEBI" id="CHEBI:16526"/>
        <dbReference type="ChEBI" id="CHEBI:16810"/>
        <dbReference type="ChEBI" id="CHEBI:16842"/>
        <dbReference type="ChEBI" id="CHEBI:29969"/>
        <dbReference type="ChEBI" id="CHEBI:30031"/>
        <dbReference type="ChEBI" id="CHEBI:61976"/>
        <dbReference type="EC" id="1.14.11.65"/>
    </reaction>
</comment>
<dbReference type="Pfam" id="PF02373">
    <property type="entry name" value="JmjC"/>
    <property type="match status" value="1"/>
</dbReference>
<evidence type="ECO:0000256" key="2">
    <source>
        <dbReference type="ARBA" id="ARBA00004123"/>
    </source>
</evidence>
<proteinExistence type="predicted"/>
<keyword evidence="6" id="KW-0539">Nucleus</keyword>
<evidence type="ECO:0000256" key="5">
    <source>
        <dbReference type="ARBA" id="ARBA00023004"/>
    </source>
</evidence>
<evidence type="ECO:0000313" key="12">
    <source>
        <dbReference type="Proteomes" id="UP000230750"/>
    </source>
</evidence>
<dbReference type="PROSITE" id="PS51184">
    <property type="entry name" value="JMJC"/>
    <property type="match status" value="1"/>
</dbReference>
<dbReference type="SMART" id="SM00558">
    <property type="entry name" value="JmjC"/>
    <property type="match status" value="1"/>
</dbReference>